<dbReference type="PANTHER" id="PTHR46116">
    <property type="entry name" value="(E3-INDEPENDENT) E2 UBIQUITIN-CONJUGATING ENZYME"/>
    <property type="match status" value="1"/>
</dbReference>
<gene>
    <name evidence="4" type="ORF">GUITHDRAFT_69605</name>
</gene>
<reference evidence="6" key="2">
    <citation type="submission" date="2012-11" db="EMBL/GenBank/DDBJ databases">
        <authorList>
            <person name="Kuo A."/>
            <person name="Curtis B.A."/>
            <person name="Tanifuji G."/>
            <person name="Burki F."/>
            <person name="Gruber A."/>
            <person name="Irimia M."/>
            <person name="Maruyama S."/>
            <person name="Arias M.C."/>
            <person name="Ball S.G."/>
            <person name="Gile G.H."/>
            <person name="Hirakawa Y."/>
            <person name="Hopkins J.F."/>
            <person name="Rensing S.A."/>
            <person name="Schmutz J."/>
            <person name="Symeonidi A."/>
            <person name="Elias M."/>
            <person name="Eveleigh R.J."/>
            <person name="Herman E.K."/>
            <person name="Klute M.J."/>
            <person name="Nakayama T."/>
            <person name="Obornik M."/>
            <person name="Reyes-Prieto A."/>
            <person name="Armbrust E.V."/>
            <person name="Aves S.J."/>
            <person name="Beiko R.G."/>
            <person name="Coutinho P."/>
            <person name="Dacks J.B."/>
            <person name="Durnford D.G."/>
            <person name="Fast N.M."/>
            <person name="Green B.R."/>
            <person name="Grisdale C."/>
            <person name="Hempe F."/>
            <person name="Henrissat B."/>
            <person name="Hoppner M.P."/>
            <person name="Ishida K.-I."/>
            <person name="Kim E."/>
            <person name="Koreny L."/>
            <person name="Kroth P.G."/>
            <person name="Liu Y."/>
            <person name="Malik S.-B."/>
            <person name="Maier U.G."/>
            <person name="McRose D."/>
            <person name="Mock T."/>
            <person name="Neilson J.A."/>
            <person name="Onodera N.T."/>
            <person name="Poole A.M."/>
            <person name="Pritham E.J."/>
            <person name="Richards T.A."/>
            <person name="Rocap G."/>
            <person name="Roy S.W."/>
            <person name="Sarai C."/>
            <person name="Schaack S."/>
            <person name="Shirato S."/>
            <person name="Slamovits C.H."/>
            <person name="Spencer D.F."/>
            <person name="Suzuki S."/>
            <person name="Worden A.Z."/>
            <person name="Zauner S."/>
            <person name="Barry K."/>
            <person name="Bell C."/>
            <person name="Bharti A.K."/>
            <person name="Crow J.A."/>
            <person name="Grimwood J."/>
            <person name="Kramer R."/>
            <person name="Lindquist E."/>
            <person name="Lucas S."/>
            <person name="Salamov A."/>
            <person name="McFadden G.I."/>
            <person name="Lane C.E."/>
            <person name="Keeling P.J."/>
            <person name="Gray M.W."/>
            <person name="Grigoriev I.V."/>
            <person name="Archibald J.M."/>
        </authorList>
    </citation>
    <scope>NUCLEOTIDE SEQUENCE</scope>
    <source>
        <strain evidence="6">CCMP2712</strain>
    </source>
</reference>
<keyword evidence="6" id="KW-1185">Reference proteome</keyword>
<sequence>RLAVRSLPPGIHVKVSEERMDLLRAIIHGPTKTPYEDGLYAFDILLSPDYPTVPPSVFFFSFGDRLNPNLYTDGKVCLSLLGTWDGEGVEKWNAETSNVLQVLGLVLVPEPYYNEAGYDKQIGTLEGKHNSQEYNESALLLVLKHMLNMLRAPVPSFEGLIKSHFKERRDRILSRWLLVLPPSAS</sequence>
<dbReference type="Proteomes" id="UP000011087">
    <property type="component" value="Unassembled WGS sequence"/>
</dbReference>
<dbReference type="PANTHER" id="PTHR46116:SF15">
    <property type="entry name" value="(E3-INDEPENDENT) E2 UBIQUITIN-CONJUGATING ENZYME"/>
    <property type="match status" value="1"/>
</dbReference>
<evidence type="ECO:0000256" key="2">
    <source>
        <dbReference type="ARBA" id="ARBA00022786"/>
    </source>
</evidence>
<organism evidence="4">
    <name type="scientific">Guillardia theta (strain CCMP2712)</name>
    <name type="common">Cryptophyte</name>
    <dbReference type="NCBI Taxonomy" id="905079"/>
    <lineage>
        <taxon>Eukaryota</taxon>
        <taxon>Cryptophyceae</taxon>
        <taxon>Pyrenomonadales</taxon>
        <taxon>Geminigeraceae</taxon>
        <taxon>Guillardia</taxon>
    </lineage>
</organism>
<dbReference type="PaxDb" id="55529-EKX47375"/>
<dbReference type="SUPFAM" id="SSF54495">
    <property type="entry name" value="UBC-like"/>
    <property type="match status" value="1"/>
</dbReference>
<dbReference type="EnsemblProtists" id="EKX47375">
    <property type="protein sequence ID" value="EKX47375"/>
    <property type="gene ID" value="GUITHDRAFT_69605"/>
</dbReference>
<dbReference type="GO" id="GO:0061631">
    <property type="term" value="F:ubiquitin conjugating enzyme activity"/>
    <property type="evidence" value="ECO:0007669"/>
    <property type="project" value="TreeGrafter"/>
</dbReference>
<evidence type="ECO:0000256" key="1">
    <source>
        <dbReference type="ARBA" id="ARBA00022679"/>
    </source>
</evidence>
<dbReference type="InterPro" id="IPR000608">
    <property type="entry name" value="UBC"/>
</dbReference>
<keyword evidence="2" id="KW-0833">Ubl conjugation pathway</keyword>
<dbReference type="eggNOG" id="KOG0895">
    <property type="taxonomic scope" value="Eukaryota"/>
</dbReference>
<dbReference type="CDD" id="cd23837">
    <property type="entry name" value="UBCc_UBE2O"/>
    <property type="match status" value="1"/>
</dbReference>
<proteinExistence type="predicted"/>
<protein>
    <recommendedName>
        <fullName evidence="3">UBC core domain-containing protein</fullName>
    </recommendedName>
</protein>
<reference evidence="4 6" key="1">
    <citation type="journal article" date="2012" name="Nature">
        <title>Algal genomes reveal evolutionary mosaicism and the fate of nucleomorphs.</title>
        <authorList>
            <consortium name="DOE Joint Genome Institute"/>
            <person name="Curtis B.A."/>
            <person name="Tanifuji G."/>
            <person name="Burki F."/>
            <person name="Gruber A."/>
            <person name="Irimia M."/>
            <person name="Maruyama S."/>
            <person name="Arias M.C."/>
            <person name="Ball S.G."/>
            <person name="Gile G.H."/>
            <person name="Hirakawa Y."/>
            <person name="Hopkins J.F."/>
            <person name="Kuo A."/>
            <person name="Rensing S.A."/>
            <person name="Schmutz J."/>
            <person name="Symeonidi A."/>
            <person name="Elias M."/>
            <person name="Eveleigh R.J."/>
            <person name="Herman E.K."/>
            <person name="Klute M.J."/>
            <person name="Nakayama T."/>
            <person name="Obornik M."/>
            <person name="Reyes-Prieto A."/>
            <person name="Armbrust E.V."/>
            <person name="Aves S.J."/>
            <person name="Beiko R.G."/>
            <person name="Coutinho P."/>
            <person name="Dacks J.B."/>
            <person name="Durnford D.G."/>
            <person name="Fast N.M."/>
            <person name="Green B.R."/>
            <person name="Grisdale C.J."/>
            <person name="Hempel F."/>
            <person name="Henrissat B."/>
            <person name="Hoppner M.P."/>
            <person name="Ishida K."/>
            <person name="Kim E."/>
            <person name="Koreny L."/>
            <person name="Kroth P.G."/>
            <person name="Liu Y."/>
            <person name="Malik S.B."/>
            <person name="Maier U.G."/>
            <person name="McRose D."/>
            <person name="Mock T."/>
            <person name="Neilson J.A."/>
            <person name="Onodera N.T."/>
            <person name="Poole A.M."/>
            <person name="Pritham E.J."/>
            <person name="Richards T.A."/>
            <person name="Rocap G."/>
            <person name="Roy S.W."/>
            <person name="Sarai C."/>
            <person name="Schaack S."/>
            <person name="Shirato S."/>
            <person name="Slamovits C.H."/>
            <person name="Spencer D.F."/>
            <person name="Suzuki S."/>
            <person name="Worden A.Z."/>
            <person name="Zauner S."/>
            <person name="Barry K."/>
            <person name="Bell C."/>
            <person name="Bharti A.K."/>
            <person name="Crow J.A."/>
            <person name="Grimwood J."/>
            <person name="Kramer R."/>
            <person name="Lindquist E."/>
            <person name="Lucas S."/>
            <person name="Salamov A."/>
            <person name="McFadden G.I."/>
            <person name="Lane C.E."/>
            <person name="Keeling P.J."/>
            <person name="Gray M.W."/>
            <person name="Grigoriev I.V."/>
            <person name="Archibald J.M."/>
        </authorList>
    </citation>
    <scope>NUCLEOTIDE SEQUENCE</scope>
    <source>
        <strain evidence="4 6">CCMP2712</strain>
    </source>
</reference>
<dbReference type="RefSeq" id="XP_005834355.1">
    <property type="nucleotide sequence ID" value="XM_005834298.1"/>
</dbReference>
<dbReference type="Gene3D" id="3.10.110.10">
    <property type="entry name" value="Ubiquitin Conjugating Enzyme"/>
    <property type="match status" value="1"/>
</dbReference>
<evidence type="ECO:0000313" key="4">
    <source>
        <dbReference type="EMBL" id="EKX47375.1"/>
    </source>
</evidence>
<evidence type="ECO:0000313" key="6">
    <source>
        <dbReference type="Proteomes" id="UP000011087"/>
    </source>
</evidence>
<dbReference type="KEGG" id="gtt:GUITHDRAFT_69605"/>
<evidence type="ECO:0000313" key="5">
    <source>
        <dbReference type="EnsemblProtists" id="EKX47375"/>
    </source>
</evidence>
<dbReference type="GeneID" id="17304015"/>
<dbReference type="OMA" id="NEPGHEC"/>
<feature type="domain" description="UBC core" evidence="3">
    <location>
        <begin position="1"/>
        <end position="147"/>
    </location>
</feature>
<dbReference type="EMBL" id="JH992990">
    <property type="protein sequence ID" value="EKX47375.1"/>
    <property type="molecule type" value="Genomic_DNA"/>
</dbReference>
<dbReference type="SMART" id="SM00212">
    <property type="entry name" value="UBCc"/>
    <property type="match status" value="1"/>
</dbReference>
<dbReference type="AlphaFoldDB" id="L1JH05"/>
<dbReference type="OrthoDB" id="47801at2759"/>
<dbReference type="STRING" id="905079.L1JH05"/>
<keyword evidence="1" id="KW-0808">Transferase</keyword>
<dbReference type="Pfam" id="PF00179">
    <property type="entry name" value="UQ_con"/>
    <property type="match status" value="1"/>
</dbReference>
<reference evidence="5" key="3">
    <citation type="submission" date="2016-03" db="UniProtKB">
        <authorList>
            <consortium name="EnsemblProtists"/>
        </authorList>
    </citation>
    <scope>IDENTIFICATION</scope>
</reference>
<dbReference type="InterPro" id="IPR016135">
    <property type="entry name" value="UBQ-conjugating_enzyme/RWD"/>
</dbReference>
<name>L1JH05_GUITC</name>
<dbReference type="PROSITE" id="PS50127">
    <property type="entry name" value="UBC_2"/>
    <property type="match status" value="1"/>
</dbReference>
<accession>L1JH05</accession>
<evidence type="ECO:0000259" key="3">
    <source>
        <dbReference type="PROSITE" id="PS50127"/>
    </source>
</evidence>
<dbReference type="HOGENOM" id="CLU_1237809_0_0_1"/>
<feature type="non-terminal residue" evidence="4">
    <location>
        <position position="1"/>
    </location>
</feature>